<evidence type="ECO:0000259" key="6">
    <source>
        <dbReference type="SMART" id="SM00528"/>
    </source>
</evidence>
<evidence type="ECO:0000313" key="9">
    <source>
        <dbReference type="Proteomes" id="UP001155901"/>
    </source>
</evidence>
<evidence type="ECO:0000256" key="1">
    <source>
        <dbReference type="ARBA" id="ARBA00004453"/>
    </source>
</evidence>
<keyword evidence="10" id="KW-1185">Reference proteome</keyword>
<dbReference type="RefSeq" id="WP_217946363.1">
    <property type="nucleotide sequence ID" value="NZ_JAHTGR010000033.1"/>
</dbReference>
<evidence type="ECO:0000313" key="8">
    <source>
        <dbReference type="EMBL" id="MCP2012620.1"/>
    </source>
</evidence>
<keyword evidence="3" id="KW-0963">Cytoplasm</keyword>
<evidence type="ECO:0000256" key="3">
    <source>
        <dbReference type="ARBA" id="ARBA00022490"/>
    </source>
</evidence>
<evidence type="ECO:0000256" key="4">
    <source>
        <dbReference type="ARBA" id="ARBA00023125"/>
    </source>
</evidence>
<feature type="domain" description="DNA-binding protein H-NS-like C-terminal" evidence="6">
    <location>
        <begin position="55"/>
        <end position="94"/>
    </location>
</feature>
<dbReference type="PANTHER" id="PTHR38097">
    <property type="match status" value="1"/>
</dbReference>
<feature type="region of interest" description="Disordered" evidence="5">
    <location>
        <begin position="51"/>
        <end position="78"/>
    </location>
</feature>
<dbReference type="Proteomes" id="UP001162889">
    <property type="component" value="Unassembled WGS sequence"/>
</dbReference>
<reference evidence="8" key="2">
    <citation type="submission" date="2022-03" db="EMBL/GenBank/DDBJ databases">
        <title>Genome Encyclopedia of Bacteria and Archaea VI: Functional Genomics of Type Strains.</title>
        <authorList>
            <person name="Whitman W."/>
        </authorList>
    </citation>
    <scope>NUCLEOTIDE SEQUENCE</scope>
    <source>
        <strain evidence="8">HSC-15S17</strain>
    </source>
</reference>
<comment type="caution">
    <text evidence="7">The sequence shown here is derived from an EMBL/GenBank/DDBJ whole genome shotgun (WGS) entry which is preliminary data.</text>
</comment>
<evidence type="ECO:0000256" key="5">
    <source>
        <dbReference type="SAM" id="MobiDB-lite"/>
    </source>
</evidence>
<evidence type="ECO:0000313" key="10">
    <source>
        <dbReference type="Proteomes" id="UP001162889"/>
    </source>
</evidence>
<dbReference type="Proteomes" id="UP001155901">
    <property type="component" value="Unassembled WGS sequence"/>
</dbReference>
<dbReference type="SMART" id="SM00528">
    <property type="entry name" value="HNS"/>
    <property type="match status" value="1"/>
</dbReference>
<comment type="similarity">
    <text evidence="2">Belongs to the histone-like protein H-NS family.</text>
</comment>
<proteinExistence type="inferred from homology"/>
<evidence type="ECO:0000313" key="7">
    <source>
        <dbReference type="EMBL" id="MBV6325479.1"/>
    </source>
</evidence>
<comment type="subcellular location">
    <subcellularLocation>
        <location evidence="1">Cytoplasm</location>
        <location evidence="1">Nucleoid</location>
    </subcellularLocation>
</comment>
<reference evidence="7" key="1">
    <citation type="submission" date="2021-07" db="EMBL/GenBank/DDBJ databases">
        <title>Characterization of violacein-producing bacteria and related species.</title>
        <authorList>
            <person name="Wilson H.S."/>
            <person name="De Leon M.E."/>
        </authorList>
    </citation>
    <scope>NUCLEOTIDE SEQUENCE</scope>
    <source>
        <strain evidence="7">HSC-15S17</strain>
    </source>
</reference>
<dbReference type="GO" id="GO:0009295">
    <property type="term" value="C:nucleoid"/>
    <property type="evidence" value="ECO:0007669"/>
    <property type="project" value="UniProtKB-SubCell"/>
</dbReference>
<dbReference type="EMBL" id="JAHTGR010000033">
    <property type="protein sequence ID" value="MBV6325479.1"/>
    <property type="molecule type" value="Genomic_DNA"/>
</dbReference>
<organism evidence="7 9">
    <name type="scientific">Duganella violaceipulchra</name>
    <dbReference type="NCBI Taxonomy" id="2849652"/>
    <lineage>
        <taxon>Bacteria</taxon>
        <taxon>Pseudomonadati</taxon>
        <taxon>Pseudomonadota</taxon>
        <taxon>Betaproteobacteria</taxon>
        <taxon>Burkholderiales</taxon>
        <taxon>Oxalobacteraceae</taxon>
        <taxon>Telluria group</taxon>
        <taxon>Duganella</taxon>
    </lineage>
</organism>
<dbReference type="PANTHER" id="PTHR38097:SF2">
    <property type="entry name" value="DNA-BINDING PROTEIN STPA"/>
    <property type="match status" value="1"/>
</dbReference>
<dbReference type="GO" id="GO:0003677">
    <property type="term" value="F:DNA binding"/>
    <property type="evidence" value="ECO:0007669"/>
    <property type="project" value="UniProtKB-KW"/>
</dbReference>
<sequence>MSTYADYQAQIAALQEQAEAARRGEVAGAKAKIKELMDTYGLTINDLPGAGKKSGAPRAAVPAKYRDPASGSEWTGRGRAPLWLAGKDKEQFLIK</sequence>
<dbReference type="EMBL" id="JALJZU010000024">
    <property type="protein sequence ID" value="MCP2012620.1"/>
    <property type="molecule type" value="Genomic_DNA"/>
</dbReference>
<name>A0AA41L6P3_9BURK</name>
<keyword evidence="4 8" id="KW-0238">DNA-binding</keyword>
<gene>
    <name evidence="7" type="ORF">KVP70_31690</name>
    <name evidence="8" type="ORF">L1274_006391</name>
</gene>
<protein>
    <submittedName>
        <fullName evidence="8">DNA-binding protein H-NS</fullName>
    </submittedName>
    <submittedName>
        <fullName evidence="7">H-NS histone family protein</fullName>
    </submittedName>
</protein>
<evidence type="ECO:0000256" key="2">
    <source>
        <dbReference type="ARBA" id="ARBA00010610"/>
    </source>
</evidence>
<dbReference type="AlphaFoldDB" id="A0AA41L6P3"/>
<accession>A0AA41L6P3</accession>
<dbReference type="InterPro" id="IPR027444">
    <property type="entry name" value="H-NS_C_dom"/>
</dbReference>
<dbReference type="Pfam" id="PF00816">
    <property type="entry name" value="Histone_HNS"/>
    <property type="match status" value="1"/>
</dbReference>